<dbReference type="PANTHER" id="PTHR44329:SF288">
    <property type="entry name" value="MITOGEN-ACTIVATED PROTEIN KINASE KINASE KINASE 20"/>
    <property type="match status" value="1"/>
</dbReference>
<dbReference type="GO" id="GO:0004674">
    <property type="term" value="F:protein serine/threonine kinase activity"/>
    <property type="evidence" value="ECO:0007669"/>
    <property type="project" value="TreeGrafter"/>
</dbReference>
<keyword evidence="2" id="KW-0547">Nucleotide-binding</keyword>
<dbReference type="Gene3D" id="1.10.510.10">
    <property type="entry name" value="Transferase(Phosphotransferase) domain 1"/>
    <property type="match status" value="1"/>
</dbReference>
<dbReference type="InterPro" id="IPR000719">
    <property type="entry name" value="Prot_kinase_dom"/>
</dbReference>
<gene>
    <name evidence="6" type="ORF">PHLGIDRAFT_40751</name>
</gene>
<accession>A0A0C3RQ23</accession>
<evidence type="ECO:0000256" key="1">
    <source>
        <dbReference type="ARBA" id="ARBA00022679"/>
    </source>
</evidence>
<dbReference type="PROSITE" id="PS50011">
    <property type="entry name" value="PROTEIN_KINASE_DOM"/>
    <property type="match status" value="1"/>
</dbReference>
<feature type="domain" description="Protein kinase" evidence="5">
    <location>
        <begin position="1"/>
        <end position="212"/>
    </location>
</feature>
<keyword evidence="7" id="KW-1185">Reference proteome</keyword>
<dbReference type="EMBL" id="KN840740">
    <property type="protein sequence ID" value="KIP01751.1"/>
    <property type="molecule type" value="Genomic_DNA"/>
</dbReference>
<dbReference type="OrthoDB" id="2804215at2759"/>
<dbReference type="InterPro" id="IPR051681">
    <property type="entry name" value="Ser/Thr_Kinases-Pseudokinases"/>
</dbReference>
<sequence length="212" mass="23764">REISLLNGLSHRNICKVIGVDSQTFPGTICLVTPWMQYGNLLHYINTNNFVETEIHRFLTEIATGLAYLHGQNVVHGDLHPNNILIDDKRHIQLTDFGLSNFADTSSASASSATTGAARYMAPEILDPPSSRHSHIRHTPSSDVYSFAMCCWTIYDLQPPFPESTTVQATIAILQDRRPSSHNVTHEVPHSTWEMMEQTWVRNPDARPTAAE</sequence>
<reference evidence="6 7" key="1">
    <citation type="journal article" date="2014" name="PLoS Genet.">
        <title>Analysis of the Phlebiopsis gigantea genome, transcriptome and secretome provides insight into its pioneer colonization strategies of wood.</title>
        <authorList>
            <person name="Hori C."/>
            <person name="Ishida T."/>
            <person name="Igarashi K."/>
            <person name="Samejima M."/>
            <person name="Suzuki H."/>
            <person name="Master E."/>
            <person name="Ferreira P."/>
            <person name="Ruiz-Duenas F.J."/>
            <person name="Held B."/>
            <person name="Canessa P."/>
            <person name="Larrondo L.F."/>
            <person name="Schmoll M."/>
            <person name="Druzhinina I.S."/>
            <person name="Kubicek C.P."/>
            <person name="Gaskell J.A."/>
            <person name="Kersten P."/>
            <person name="St John F."/>
            <person name="Glasner J."/>
            <person name="Sabat G."/>
            <person name="Splinter BonDurant S."/>
            <person name="Syed K."/>
            <person name="Yadav J."/>
            <person name="Mgbeahuruike A.C."/>
            <person name="Kovalchuk A."/>
            <person name="Asiegbu F.O."/>
            <person name="Lackner G."/>
            <person name="Hoffmeister D."/>
            <person name="Rencoret J."/>
            <person name="Gutierrez A."/>
            <person name="Sun H."/>
            <person name="Lindquist E."/>
            <person name="Barry K."/>
            <person name="Riley R."/>
            <person name="Grigoriev I.V."/>
            <person name="Henrissat B."/>
            <person name="Kues U."/>
            <person name="Berka R.M."/>
            <person name="Martinez A.T."/>
            <person name="Covert S.F."/>
            <person name="Blanchette R.A."/>
            <person name="Cullen D."/>
        </authorList>
    </citation>
    <scope>NUCLEOTIDE SEQUENCE [LARGE SCALE GENOMIC DNA]</scope>
    <source>
        <strain evidence="6 7">11061_1 CR5-6</strain>
    </source>
</reference>
<evidence type="ECO:0000256" key="2">
    <source>
        <dbReference type="ARBA" id="ARBA00022741"/>
    </source>
</evidence>
<evidence type="ECO:0000256" key="4">
    <source>
        <dbReference type="ARBA" id="ARBA00022840"/>
    </source>
</evidence>
<protein>
    <recommendedName>
        <fullName evidence="5">Protein kinase domain-containing protein</fullName>
    </recommendedName>
</protein>
<dbReference type="STRING" id="745531.A0A0C3RQ23"/>
<keyword evidence="3" id="KW-0418">Kinase</keyword>
<name>A0A0C3RQ23_PHLG1</name>
<dbReference type="PRINTS" id="PR00109">
    <property type="entry name" value="TYRKINASE"/>
</dbReference>
<proteinExistence type="predicted"/>
<dbReference type="HOGENOM" id="CLU_000288_7_18_1"/>
<evidence type="ECO:0000313" key="6">
    <source>
        <dbReference type="EMBL" id="KIP01751.1"/>
    </source>
</evidence>
<dbReference type="GO" id="GO:0005524">
    <property type="term" value="F:ATP binding"/>
    <property type="evidence" value="ECO:0007669"/>
    <property type="project" value="UniProtKB-KW"/>
</dbReference>
<evidence type="ECO:0000256" key="3">
    <source>
        <dbReference type="ARBA" id="ARBA00022777"/>
    </source>
</evidence>
<dbReference type="PANTHER" id="PTHR44329">
    <property type="entry name" value="SERINE/THREONINE-PROTEIN KINASE TNNI3K-RELATED"/>
    <property type="match status" value="1"/>
</dbReference>
<organism evidence="6 7">
    <name type="scientific">Phlebiopsis gigantea (strain 11061_1 CR5-6)</name>
    <name type="common">White-rot fungus</name>
    <name type="synonym">Peniophora gigantea</name>
    <dbReference type="NCBI Taxonomy" id="745531"/>
    <lineage>
        <taxon>Eukaryota</taxon>
        <taxon>Fungi</taxon>
        <taxon>Dikarya</taxon>
        <taxon>Basidiomycota</taxon>
        <taxon>Agaricomycotina</taxon>
        <taxon>Agaricomycetes</taxon>
        <taxon>Polyporales</taxon>
        <taxon>Phanerochaetaceae</taxon>
        <taxon>Phlebiopsis</taxon>
    </lineage>
</organism>
<dbReference type="SUPFAM" id="SSF56112">
    <property type="entry name" value="Protein kinase-like (PK-like)"/>
    <property type="match status" value="1"/>
</dbReference>
<dbReference type="InterPro" id="IPR011009">
    <property type="entry name" value="Kinase-like_dom_sf"/>
</dbReference>
<feature type="non-terminal residue" evidence="6">
    <location>
        <position position="212"/>
    </location>
</feature>
<dbReference type="AlphaFoldDB" id="A0A0C3RQ23"/>
<dbReference type="InterPro" id="IPR001245">
    <property type="entry name" value="Ser-Thr/Tyr_kinase_cat_dom"/>
</dbReference>
<dbReference type="Pfam" id="PF00069">
    <property type="entry name" value="Pkinase"/>
    <property type="match status" value="1"/>
</dbReference>
<evidence type="ECO:0000313" key="7">
    <source>
        <dbReference type="Proteomes" id="UP000053257"/>
    </source>
</evidence>
<evidence type="ECO:0000259" key="5">
    <source>
        <dbReference type="PROSITE" id="PS50011"/>
    </source>
</evidence>
<keyword evidence="1" id="KW-0808">Transferase</keyword>
<keyword evidence="4" id="KW-0067">ATP-binding</keyword>
<feature type="non-terminal residue" evidence="6">
    <location>
        <position position="1"/>
    </location>
</feature>
<dbReference type="Proteomes" id="UP000053257">
    <property type="component" value="Unassembled WGS sequence"/>
</dbReference>